<feature type="transmembrane region" description="Helical" evidence="1">
    <location>
        <begin position="133"/>
        <end position="152"/>
    </location>
</feature>
<proteinExistence type="predicted"/>
<keyword evidence="3" id="KW-1185">Reference proteome</keyword>
<sequence length="155" mass="17895">MLKAIMIASKTENVVERDLLGEVIDLHKDLLGKSVERSRQSMREVYQAHATVRLHFKPEDSDLVRIENKFDYCMGKFSELVREEESEKWDVLKEQVYNATNEITASSRALLKTEWEKVKQGEPAYKSTKKWSVWAFAIMSALLVLIGVHSLISYS</sequence>
<dbReference type="GeneID" id="45542888"/>
<accession>A0ABQ1DRN1</accession>
<keyword evidence="1" id="KW-1133">Transmembrane helix</keyword>
<name>A0ABQ1DRN1_PSECI</name>
<comment type="caution">
    <text evidence="2">The sequence shown here is derived from an EMBL/GenBank/DDBJ whole genome shotgun (WGS) entry which is preliminary data.</text>
</comment>
<reference evidence="2 3" key="1">
    <citation type="submission" date="2020-05" db="EMBL/GenBank/DDBJ databases">
        <title>Genetic diversity of Pseudomonas cichorii.</title>
        <authorList>
            <person name="Tani S."/>
            <person name="Yagi H."/>
            <person name="Hashimoto S."/>
            <person name="Iiyama K."/>
            <person name="Furuya N."/>
        </authorList>
    </citation>
    <scope>NUCLEOTIDE SEQUENCE [LARGE SCALE GENOMIC DNA]</scope>
    <source>
        <strain evidence="2 3">LMG 2162</strain>
    </source>
</reference>
<dbReference type="RefSeq" id="WP_025260450.1">
    <property type="nucleotide sequence ID" value="NZ_BLWA01000011.1"/>
</dbReference>
<keyword evidence="1" id="KW-0812">Transmembrane</keyword>
<evidence type="ECO:0000313" key="3">
    <source>
        <dbReference type="Proteomes" id="UP000614982"/>
    </source>
</evidence>
<evidence type="ECO:0000256" key="1">
    <source>
        <dbReference type="SAM" id="Phobius"/>
    </source>
</evidence>
<dbReference type="Proteomes" id="UP000614982">
    <property type="component" value="Unassembled WGS sequence"/>
</dbReference>
<protein>
    <submittedName>
        <fullName evidence="2">Uncharacterized protein</fullName>
    </submittedName>
</protein>
<organism evidence="2 3">
    <name type="scientific">Pseudomonas cichorii</name>
    <dbReference type="NCBI Taxonomy" id="36746"/>
    <lineage>
        <taxon>Bacteria</taxon>
        <taxon>Pseudomonadati</taxon>
        <taxon>Pseudomonadota</taxon>
        <taxon>Gammaproteobacteria</taxon>
        <taxon>Pseudomonadales</taxon>
        <taxon>Pseudomonadaceae</taxon>
        <taxon>Pseudomonas</taxon>
    </lineage>
</organism>
<keyword evidence="1" id="KW-0472">Membrane</keyword>
<evidence type="ECO:0000313" key="2">
    <source>
        <dbReference type="EMBL" id="GFM93631.1"/>
    </source>
</evidence>
<dbReference type="EMBL" id="BLWA01000011">
    <property type="protein sequence ID" value="GFM93631.1"/>
    <property type="molecule type" value="Genomic_DNA"/>
</dbReference>
<gene>
    <name evidence="2" type="ORF">PSCICP_36030</name>
</gene>